<keyword evidence="2" id="KW-1185">Reference proteome</keyword>
<gene>
    <name evidence="1" type="ORF">MQE35_05860</name>
</gene>
<organism evidence="1 2">
    <name type="scientific">Abyssalbus ytuae</name>
    <dbReference type="NCBI Taxonomy" id="2926907"/>
    <lineage>
        <taxon>Bacteria</taxon>
        <taxon>Pseudomonadati</taxon>
        <taxon>Bacteroidota</taxon>
        <taxon>Flavobacteriia</taxon>
        <taxon>Flavobacteriales</taxon>
        <taxon>Flavobacteriaceae</taxon>
        <taxon>Abyssalbus</taxon>
    </lineage>
</organism>
<evidence type="ECO:0000313" key="1">
    <source>
        <dbReference type="EMBL" id="UOB18817.1"/>
    </source>
</evidence>
<proteinExistence type="predicted"/>
<evidence type="ECO:0000313" key="2">
    <source>
        <dbReference type="Proteomes" id="UP000831290"/>
    </source>
</evidence>
<accession>A0A9E7A0R4</accession>
<reference evidence="1" key="1">
    <citation type="submission" date="2022-03" db="EMBL/GenBank/DDBJ databases">
        <title>Description of Abyssus ytuae gen. nov., sp. nov., a novel member of the family Flavobacteriaceae isolated from the sediment of Mariana Trench.</title>
        <authorList>
            <person name="Zhang J."/>
            <person name="Xu X."/>
        </authorList>
    </citation>
    <scope>NUCLEOTIDE SEQUENCE</scope>
    <source>
        <strain evidence="1">MT3330</strain>
    </source>
</reference>
<dbReference type="AlphaFoldDB" id="A0A9E7A0R4"/>
<protein>
    <submittedName>
        <fullName evidence="1">Uncharacterized protein</fullName>
    </submittedName>
</protein>
<dbReference type="Proteomes" id="UP000831290">
    <property type="component" value="Chromosome"/>
</dbReference>
<dbReference type="RefSeq" id="WP_255845434.1">
    <property type="nucleotide sequence ID" value="NZ_CP094358.1"/>
</dbReference>
<name>A0A9E7A0R4_9FLAO</name>
<dbReference type="KEGG" id="fbm:MQE35_05860"/>
<dbReference type="EMBL" id="CP094358">
    <property type="protein sequence ID" value="UOB18817.1"/>
    <property type="molecule type" value="Genomic_DNA"/>
</dbReference>
<sequence length="82" mass="9107">MKHLPALLYLIFGCYFYNVTVGHSQKNKHYIIAPNGLTLRKEASSLSGKITVIPYGTAITVVEMPKWIGTFALPCLVVCCVY</sequence>